<comment type="caution">
    <text evidence="11">The sequence shown here is derived from an EMBL/GenBank/DDBJ whole genome shotgun (WGS) entry which is preliminary data.</text>
</comment>
<dbReference type="EMBL" id="JBEPMM010000007">
    <property type="protein sequence ID" value="MET3693233.1"/>
    <property type="molecule type" value="Genomic_DNA"/>
</dbReference>
<organism evidence="11 12">
    <name type="scientific">Methylobacterium goesingense</name>
    <dbReference type="NCBI Taxonomy" id="243690"/>
    <lineage>
        <taxon>Bacteria</taxon>
        <taxon>Pseudomonadati</taxon>
        <taxon>Pseudomonadota</taxon>
        <taxon>Alphaproteobacteria</taxon>
        <taxon>Hyphomicrobiales</taxon>
        <taxon>Methylobacteriaceae</taxon>
        <taxon>Methylobacterium</taxon>
    </lineage>
</organism>
<keyword evidence="12" id="KW-1185">Reference proteome</keyword>
<dbReference type="InterPro" id="IPR023875">
    <property type="entry name" value="DNA_repair_put"/>
</dbReference>
<evidence type="ECO:0000256" key="3">
    <source>
        <dbReference type="ARBA" id="ARBA00022485"/>
    </source>
</evidence>
<keyword evidence="4" id="KW-0479">Metal-binding</keyword>
<keyword evidence="7" id="KW-0408">Iron</keyword>
<comment type="similarity">
    <text evidence="1">Belongs to the uracil-DNA glycosylase (UDG) superfamily. Type 4 (UDGa) family.</text>
</comment>
<dbReference type="InterPro" id="IPR005273">
    <property type="entry name" value="Ura-DNA_glyco_family4"/>
</dbReference>
<evidence type="ECO:0000313" key="12">
    <source>
        <dbReference type="Proteomes" id="UP001549145"/>
    </source>
</evidence>
<feature type="domain" description="Uracil-DNA glycosylase-like" evidence="10">
    <location>
        <begin position="322"/>
        <end position="480"/>
    </location>
</feature>
<dbReference type="InterPro" id="IPR025404">
    <property type="entry name" value="DUF4130"/>
</dbReference>
<dbReference type="Proteomes" id="UP001549145">
    <property type="component" value="Unassembled WGS sequence"/>
</dbReference>
<gene>
    <name evidence="11" type="ORF">ABID43_002780</name>
</gene>
<keyword evidence="11" id="KW-0548">Nucleotidyltransferase</keyword>
<evidence type="ECO:0000256" key="1">
    <source>
        <dbReference type="ARBA" id="ARBA00006521"/>
    </source>
</evidence>
<name>A0ABV2L5X5_9HYPH</name>
<dbReference type="SMART" id="SM00986">
    <property type="entry name" value="UDG"/>
    <property type="match status" value="1"/>
</dbReference>
<evidence type="ECO:0000259" key="10">
    <source>
        <dbReference type="SMART" id="SM00986"/>
    </source>
</evidence>
<dbReference type="Gene3D" id="3.40.470.10">
    <property type="entry name" value="Uracil-DNA glycosylase-like domain"/>
    <property type="match status" value="1"/>
</dbReference>
<keyword evidence="5" id="KW-0227">DNA damage</keyword>
<dbReference type="CDD" id="cd10030">
    <property type="entry name" value="UDG-F4_TTUDGA_SPO1dp_like"/>
    <property type="match status" value="1"/>
</dbReference>
<sequence length="491" mass="53621">MGAPTPAPPASAGAGARSGALEAVYLSPGADIDGFRAAARRLAGRGVPPERVLWSVGEAPGLFGMEPPAPADDAPLNLPRGVAAIVARVVLHSDPERYALLYDLIWRVLQGERRLLEVSSDPLVHRLERMAKAIARDLHKMHAFLRFRRVEGSDPERFVAWFEPDHHILGAAAPFFVGRFRSLHWTILTPEASASWDGDTLTFGPPGRREDAPAQDGFEAGWRDYYESTFNPARTNLAAMRAEMPKKYWRNMPETAAIPGLVRQAAARTGAMIEREPQMPVKRNPARAVAAMADQAPDSLDALNAIIKRSEPLVPGATQAVLGEGPLGASIAFVGEQPGDQEDHQGRPFVGPAGQLLSRAMEEAGLVRADAYLTNAVKHFKFEERGKRRIHQKPTASEVSHYRWWLDRELDFVAPKLVVALGATAVLALTGKQIPITRARGPADFEKPYAGFITVHPSYLLRLPDEAKAQAYADFVADLRRVHELGLSLAA</sequence>
<dbReference type="Pfam" id="PF03167">
    <property type="entry name" value="UDG"/>
    <property type="match status" value="1"/>
</dbReference>
<evidence type="ECO:0000256" key="4">
    <source>
        <dbReference type="ARBA" id="ARBA00022723"/>
    </source>
</evidence>
<keyword evidence="8" id="KW-0411">Iron-sulfur</keyword>
<dbReference type="InterPro" id="IPR005122">
    <property type="entry name" value="Uracil-DNA_glycosylase-like"/>
</dbReference>
<accession>A0ABV2L5X5</accession>
<keyword evidence="6" id="KW-0378">Hydrolase</keyword>
<dbReference type="NCBIfam" id="TIGR03914">
    <property type="entry name" value="UDG_fam_dom"/>
    <property type="match status" value="1"/>
</dbReference>
<dbReference type="NCBIfam" id="TIGR03915">
    <property type="entry name" value="SAM_7_link_chp"/>
    <property type="match status" value="1"/>
</dbReference>
<dbReference type="InterPro" id="IPR051536">
    <property type="entry name" value="UDG_Type-4/5"/>
</dbReference>
<evidence type="ECO:0000256" key="7">
    <source>
        <dbReference type="ARBA" id="ARBA00023004"/>
    </source>
</evidence>
<protein>
    <recommendedName>
        <fullName evidence="2">Type-4 uracil-DNA glycosylase</fullName>
    </recommendedName>
</protein>
<keyword evidence="3" id="KW-0004">4Fe-4S</keyword>
<keyword evidence="9" id="KW-0234">DNA repair</keyword>
<dbReference type="GO" id="GO:0003887">
    <property type="term" value="F:DNA-directed DNA polymerase activity"/>
    <property type="evidence" value="ECO:0007669"/>
    <property type="project" value="UniProtKB-EC"/>
</dbReference>
<dbReference type="PANTHER" id="PTHR33693">
    <property type="entry name" value="TYPE-5 URACIL-DNA GLYCOSYLASE"/>
    <property type="match status" value="1"/>
</dbReference>
<dbReference type="Pfam" id="PF13566">
    <property type="entry name" value="DUF4130"/>
    <property type="match status" value="1"/>
</dbReference>
<evidence type="ECO:0000256" key="2">
    <source>
        <dbReference type="ARBA" id="ARBA00019403"/>
    </source>
</evidence>
<dbReference type="RefSeq" id="WP_238280227.1">
    <property type="nucleotide sequence ID" value="NZ_BPQL01000080.1"/>
</dbReference>
<dbReference type="InterPro" id="IPR036895">
    <property type="entry name" value="Uracil-DNA_glycosylase-like_sf"/>
</dbReference>
<dbReference type="SUPFAM" id="SSF52141">
    <property type="entry name" value="Uracil-DNA glycosylase-like"/>
    <property type="match status" value="1"/>
</dbReference>
<keyword evidence="11" id="KW-0808">Transferase</keyword>
<evidence type="ECO:0000256" key="6">
    <source>
        <dbReference type="ARBA" id="ARBA00022801"/>
    </source>
</evidence>
<evidence type="ECO:0000256" key="5">
    <source>
        <dbReference type="ARBA" id="ARBA00022763"/>
    </source>
</evidence>
<dbReference type="PANTHER" id="PTHR33693:SF9">
    <property type="entry name" value="TYPE-4 URACIL-DNA GLYCOSYLASE"/>
    <property type="match status" value="1"/>
</dbReference>
<evidence type="ECO:0000256" key="9">
    <source>
        <dbReference type="ARBA" id="ARBA00023204"/>
    </source>
</evidence>
<evidence type="ECO:0000256" key="8">
    <source>
        <dbReference type="ARBA" id="ARBA00023014"/>
    </source>
</evidence>
<evidence type="ECO:0000313" key="11">
    <source>
        <dbReference type="EMBL" id="MET3693233.1"/>
    </source>
</evidence>
<proteinExistence type="inferred from homology"/>
<reference evidence="11 12" key="1">
    <citation type="submission" date="2024-06" db="EMBL/GenBank/DDBJ databases">
        <title>Genomic Encyclopedia of Type Strains, Phase IV (KMG-IV): sequencing the most valuable type-strain genomes for metagenomic binning, comparative biology and taxonomic classification.</title>
        <authorList>
            <person name="Goeker M."/>
        </authorList>
    </citation>
    <scope>NUCLEOTIDE SEQUENCE [LARGE SCALE GENOMIC DNA]</scope>
    <source>
        <strain evidence="11 12">DSM 21331</strain>
    </source>
</reference>
<dbReference type="SMART" id="SM00987">
    <property type="entry name" value="UreE_C"/>
    <property type="match status" value="1"/>
</dbReference>